<dbReference type="PROSITE" id="PS00166">
    <property type="entry name" value="ENOYL_COA_HYDRATASE"/>
    <property type="match status" value="1"/>
</dbReference>
<protein>
    <submittedName>
        <fullName evidence="3">Enoyl-CoA hydratase/isomerase family protein</fullName>
    </submittedName>
</protein>
<dbReference type="CDD" id="cd06558">
    <property type="entry name" value="crotonase-like"/>
    <property type="match status" value="1"/>
</dbReference>
<organism evidence="3 4">
    <name type="scientific">Streptomyces carpinensis</name>
    <dbReference type="NCBI Taxonomy" id="66369"/>
    <lineage>
        <taxon>Bacteria</taxon>
        <taxon>Bacillati</taxon>
        <taxon>Actinomycetota</taxon>
        <taxon>Actinomycetes</taxon>
        <taxon>Kitasatosporales</taxon>
        <taxon>Streptomycetaceae</taxon>
        <taxon>Streptomyces</taxon>
    </lineage>
</organism>
<evidence type="ECO:0000256" key="2">
    <source>
        <dbReference type="RuleBase" id="RU003707"/>
    </source>
</evidence>
<dbReference type="InterPro" id="IPR029045">
    <property type="entry name" value="ClpP/crotonase-like_dom_sf"/>
</dbReference>
<dbReference type="InterPro" id="IPR018376">
    <property type="entry name" value="Enoyl-CoA_hyd/isom_CS"/>
</dbReference>
<sequence length="256" mass="27755">MTVTRRDDVVWIRLDRPDRMNAYDIAMAQQMTQAVQQASDAYAVVLTGSGRAFCAGGALDQLDDPDPAALRELFTASLRLCDAIRSCPRPVIAAVNGAAAGGGNELVVACDFAIAARSATFGQTGPKVGSSPVLGATNLLPIQIGEKRAKEMAMLCRRYSAERAADIGLVNEVVDDDQLMARVEEWIGEIKALSPRYLEITKISSNLWWNSSQDSMRTGLGMLLQAIGSPDMVEGASAFLERRRPQFPPPNRLKEK</sequence>
<keyword evidence="4" id="KW-1185">Reference proteome</keyword>
<comment type="caution">
    <text evidence="3">The sequence shown here is derived from an EMBL/GenBank/DDBJ whole genome shotgun (WGS) entry which is preliminary data.</text>
</comment>
<evidence type="ECO:0000313" key="3">
    <source>
        <dbReference type="EMBL" id="MER6975842.1"/>
    </source>
</evidence>
<dbReference type="Proteomes" id="UP001458415">
    <property type="component" value="Unassembled WGS sequence"/>
</dbReference>
<dbReference type="RefSeq" id="WP_086730832.1">
    <property type="nucleotide sequence ID" value="NZ_MUBM01000455.1"/>
</dbReference>
<evidence type="ECO:0000256" key="1">
    <source>
        <dbReference type="ARBA" id="ARBA00005254"/>
    </source>
</evidence>
<dbReference type="EMBL" id="JBEPCU010000012">
    <property type="protein sequence ID" value="MER6975842.1"/>
    <property type="molecule type" value="Genomic_DNA"/>
</dbReference>
<dbReference type="InterPro" id="IPR001753">
    <property type="entry name" value="Enoyl-CoA_hydra/iso"/>
</dbReference>
<dbReference type="PANTHER" id="PTHR42964">
    <property type="entry name" value="ENOYL-COA HYDRATASE"/>
    <property type="match status" value="1"/>
</dbReference>
<gene>
    <name evidence="3" type="ORF">ABT317_01980</name>
</gene>
<accession>A0ABV1VV89</accession>
<reference evidence="3 4" key="1">
    <citation type="submission" date="2024-06" db="EMBL/GenBank/DDBJ databases">
        <title>The Natural Products Discovery Center: Release of the First 8490 Sequenced Strains for Exploring Actinobacteria Biosynthetic Diversity.</title>
        <authorList>
            <person name="Kalkreuter E."/>
            <person name="Kautsar S.A."/>
            <person name="Yang D."/>
            <person name="Bader C.D."/>
            <person name="Teijaro C.N."/>
            <person name="Fluegel L."/>
            <person name="Davis C.M."/>
            <person name="Simpson J.R."/>
            <person name="Lauterbach L."/>
            <person name="Steele A.D."/>
            <person name="Gui C."/>
            <person name="Meng S."/>
            <person name="Li G."/>
            <person name="Viehrig K."/>
            <person name="Ye F."/>
            <person name="Su P."/>
            <person name="Kiefer A.F."/>
            <person name="Nichols A."/>
            <person name="Cepeda A.J."/>
            <person name="Yan W."/>
            <person name="Fan B."/>
            <person name="Jiang Y."/>
            <person name="Adhikari A."/>
            <person name="Zheng C.-J."/>
            <person name="Schuster L."/>
            <person name="Cowan T.M."/>
            <person name="Smanski M.J."/>
            <person name="Chevrette M.G."/>
            <person name="De Carvalho L.P.S."/>
            <person name="Shen B."/>
        </authorList>
    </citation>
    <scope>NUCLEOTIDE SEQUENCE [LARGE SCALE GENOMIC DNA]</scope>
    <source>
        <strain evidence="3 4">NPDC000634</strain>
    </source>
</reference>
<dbReference type="Gene3D" id="3.90.226.10">
    <property type="entry name" value="2-enoyl-CoA Hydratase, Chain A, domain 1"/>
    <property type="match status" value="1"/>
</dbReference>
<dbReference type="Pfam" id="PF00378">
    <property type="entry name" value="ECH_1"/>
    <property type="match status" value="1"/>
</dbReference>
<comment type="similarity">
    <text evidence="1 2">Belongs to the enoyl-CoA hydratase/isomerase family.</text>
</comment>
<name>A0ABV1VV89_9ACTN</name>
<proteinExistence type="inferred from homology"/>
<evidence type="ECO:0000313" key="4">
    <source>
        <dbReference type="Proteomes" id="UP001458415"/>
    </source>
</evidence>
<dbReference type="InterPro" id="IPR051683">
    <property type="entry name" value="Enoyl-CoA_Hydratase/Isomerase"/>
</dbReference>
<dbReference type="SUPFAM" id="SSF52096">
    <property type="entry name" value="ClpP/crotonase"/>
    <property type="match status" value="1"/>
</dbReference>
<dbReference type="PANTHER" id="PTHR42964:SF1">
    <property type="entry name" value="POLYKETIDE BIOSYNTHESIS ENOYL-COA HYDRATASE PKSH-RELATED"/>
    <property type="match status" value="1"/>
</dbReference>